<dbReference type="SUPFAM" id="SSF53474">
    <property type="entry name" value="alpha/beta-Hydrolases"/>
    <property type="match status" value="1"/>
</dbReference>
<dbReference type="InterPro" id="IPR012354">
    <property type="entry name" value="Esterase_lipase"/>
</dbReference>
<dbReference type="InterPro" id="IPR022742">
    <property type="entry name" value="Hydrolase_4"/>
</dbReference>
<dbReference type="Gene3D" id="3.40.50.1820">
    <property type="entry name" value="alpha/beta hydrolase"/>
    <property type="match status" value="1"/>
</dbReference>
<reference evidence="2 3" key="1">
    <citation type="submission" date="2023-05" db="EMBL/GenBank/DDBJ databases">
        <title>A new hyperthermophilic archaea 'Ignisphaera cupida' sp. nov. and description of the family 'Ignisphaeraceae' fam. nov.</title>
        <authorList>
            <person name="Podosokorskaya O.A."/>
            <person name="Elcheninov A.G."/>
            <person name="Klukina A."/>
            <person name="Merkel A.Y."/>
        </authorList>
    </citation>
    <scope>NUCLEOTIDE SEQUENCE [LARGE SCALE GENOMIC DNA]</scope>
    <source>
        <strain evidence="2 3">4213-co</strain>
    </source>
</reference>
<gene>
    <name evidence="2" type="ORF">QPL79_08330</name>
</gene>
<evidence type="ECO:0000313" key="2">
    <source>
        <dbReference type="EMBL" id="MDK6029367.1"/>
    </source>
</evidence>
<feature type="domain" description="Serine aminopeptidase S33" evidence="1">
    <location>
        <begin position="182"/>
        <end position="231"/>
    </location>
</feature>
<keyword evidence="3" id="KW-1185">Reference proteome</keyword>
<organism evidence="2 3">
    <name type="scientific">Ignisphaera cupida</name>
    <dbReference type="NCBI Taxonomy" id="3050454"/>
    <lineage>
        <taxon>Archaea</taxon>
        <taxon>Thermoproteota</taxon>
        <taxon>Thermoprotei</taxon>
        <taxon>Desulfurococcales</taxon>
        <taxon>Desulfurococcaceae</taxon>
        <taxon>Ignisphaera</taxon>
    </lineage>
</organism>
<evidence type="ECO:0000259" key="1">
    <source>
        <dbReference type="Pfam" id="PF12146"/>
    </source>
</evidence>
<dbReference type="GO" id="GO:0016787">
    <property type="term" value="F:hydrolase activity"/>
    <property type="evidence" value="ECO:0007669"/>
    <property type="project" value="UniProtKB-KW"/>
</dbReference>
<dbReference type="AlphaFoldDB" id="A0ABD4Z8K9"/>
<keyword evidence="2" id="KW-0378">Hydrolase</keyword>
<proteinExistence type="predicted"/>
<dbReference type="Pfam" id="PF12146">
    <property type="entry name" value="Hydrolase_4"/>
    <property type="match status" value="2"/>
</dbReference>
<evidence type="ECO:0000313" key="3">
    <source>
        <dbReference type="Proteomes" id="UP001529235"/>
    </source>
</evidence>
<dbReference type="InterPro" id="IPR051044">
    <property type="entry name" value="MAG_DAG_Lipase"/>
</dbReference>
<dbReference type="Proteomes" id="UP001529235">
    <property type="component" value="Unassembled WGS sequence"/>
</dbReference>
<accession>A0ABD4Z8K9</accession>
<feature type="domain" description="Serine aminopeptidase S33" evidence="1">
    <location>
        <begin position="31"/>
        <end position="144"/>
    </location>
</feature>
<dbReference type="EMBL" id="JASNVW010000007">
    <property type="protein sequence ID" value="MDK6029367.1"/>
    <property type="molecule type" value="Genomic_DNA"/>
</dbReference>
<dbReference type="PANTHER" id="PTHR11614">
    <property type="entry name" value="PHOSPHOLIPASE-RELATED"/>
    <property type="match status" value="1"/>
</dbReference>
<protein>
    <submittedName>
        <fullName evidence="2">Alpha/beta fold hydrolase</fullName>
    </submittedName>
</protein>
<name>A0ABD4Z8K9_9CREN</name>
<dbReference type="RefSeq" id="WP_285274353.1">
    <property type="nucleotide sequence ID" value="NZ_JASNVW010000007.1"/>
</dbReference>
<sequence>MACFEKPLTFPSAGYELSAFVHIPSIGSRFFVLMLHGFTGNKVEANRLFVDVARALCKVGVSVFRFDYRCHGDSPLDFEEFRFEYALEDAENALAYVANGYRPERIIVLGLSMGGHIAARLAAAHGDRLAGAILLSPAINFAEIGKAMERFVAEAGDYYILGVFGPYRIRKEGLLSFSKYNALELVDKITIPVLIIHAKNDEVVPYIQSQQFYEKLASKDKKLVLLDEGGHVFSTYKSKTTVISEIVTWVKEKMGIA</sequence>
<comment type="caution">
    <text evidence="2">The sequence shown here is derived from an EMBL/GenBank/DDBJ whole genome shotgun (WGS) entry which is preliminary data.</text>
</comment>
<dbReference type="PIRSF" id="PIRSF017388">
    <property type="entry name" value="Esterase_lipase"/>
    <property type="match status" value="1"/>
</dbReference>
<dbReference type="InterPro" id="IPR029058">
    <property type="entry name" value="AB_hydrolase_fold"/>
</dbReference>